<feature type="region of interest" description="Disordered" evidence="1">
    <location>
        <begin position="60"/>
        <end position="101"/>
    </location>
</feature>
<feature type="compositionally biased region" description="Low complexity" evidence="1">
    <location>
        <begin position="60"/>
        <end position="69"/>
    </location>
</feature>
<feature type="compositionally biased region" description="Basic and acidic residues" evidence="1">
    <location>
        <begin position="82"/>
        <end position="94"/>
    </location>
</feature>
<protein>
    <submittedName>
        <fullName evidence="3">Conjugal transfer protein TraN</fullName>
    </submittedName>
</protein>
<proteinExistence type="predicted"/>
<dbReference type="Pfam" id="PF06986">
    <property type="entry name" value="F_T4SS_TraN"/>
    <property type="match status" value="2"/>
</dbReference>
<name>A0ABS7ZUG6_9GAMM</name>
<dbReference type="EMBL" id="JAEDAH010000105">
    <property type="protein sequence ID" value="MCA6065389.1"/>
    <property type="molecule type" value="Genomic_DNA"/>
</dbReference>
<organism evidence="3 4">
    <name type="scientific">Thalassolituus marinus</name>
    <dbReference type="NCBI Taxonomy" id="671053"/>
    <lineage>
        <taxon>Bacteria</taxon>
        <taxon>Pseudomonadati</taxon>
        <taxon>Pseudomonadota</taxon>
        <taxon>Gammaproteobacteria</taxon>
        <taxon>Oceanospirillales</taxon>
        <taxon>Oceanospirillaceae</taxon>
        <taxon>Thalassolituus</taxon>
    </lineage>
</organism>
<dbReference type="InterPro" id="IPR014121">
    <property type="entry name" value="TraN_Ftype"/>
</dbReference>
<dbReference type="RefSeq" id="WP_225677277.1">
    <property type="nucleotide sequence ID" value="NZ_JAEDAH010000105.1"/>
</dbReference>
<evidence type="ECO:0000313" key="4">
    <source>
        <dbReference type="Proteomes" id="UP000714380"/>
    </source>
</evidence>
<gene>
    <name evidence="3" type="primary">traN</name>
    <name evidence="3" type="ORF">I9W95_17465</name>
</gene>
<reference evidence="3 4" key="1">
    <citation type="submission" date="2020-12" db="EMBL/GenBank/DDBJ databases">
        <title>Novel Thalassolituus-related marine hydrocarbonoclastic bacteria mediated algae-derived hydrocarbons mineralization in twilight zone of the northern South China Sea.</title>
        <authorList>
            <person name="Dong C."/>
        </authorList>
    </citation>
    <scope>NUCLEOTIDE SEQUENCE [LARGE SCALE GENOMIC DNA]</scope>
    <source>
        <strain evidence="3 4">IMCC1826</strain>
    </source>
</reference>
<sequence>MNMFREKLSGRFVSSFTLICFIWANIYPAAAAASDAIDSAQEKAKSGDYSGLKDISKSIQSTSSTKRQSYTPESELSLYGSEEDRSFNDSHEIGTGDLDISTGGSLFQTRLKNNPDTTEGEVYERLRSLYEDPSYHTRDREFKEAGDKLTFNDEEGSELLEEYNRLNDEMEAGTSCRIEIVQPEVTETQIVTTQNTCMYSDAPVYWPSSCRVSRALVLPGVKSGQNMPLPKSVGDSSSSYSRTLSYPSAFTLYKKFKFYVQDVASVSGTVSLPGSLKENHYIIVNGNRVANNGGTITSFLKEGENEMYAACSYGPILNTTDDVKPIGDISVLDGFKPKFCDSDGNGTLDGVTMMGDLSWGSVGWAEGAYRITKSREAAGACPTGAYDVGFDDSYDRAGFDNSWSVRRCFKPFTSEQCIKLPEKIMALSDDPEKVEFIYWYDKLRNRIPNPAPGHAHGAADLRFPTRAQAMPDGESIPFYNKVVEDTNGNLISIQPGSKGNHWFGSDDANLFLRAGSKYIKVFGDSRACADTADNYWTAGPCRVPSLRGALGWFPLWKKYAYHSPVYNDGQLSTYSYAMGCGHAGKNITFTFTHPNAVQTLTETPANCVDGNNQYVRALDGSMHYNLQGTAFPYAESATLPSTNTWRCTDYDDDRSFGSFVSTRATMPYIDGSISEMFPGDLQGSQVCYSAEAPKYAVDISSVGRCADGTFSCWEADFSFNDFGRQQQHQLVPQELSQSLAEKFIAAINPINTAHASVFGADTVGEAASLNECAAYQSNSACTKTSEVCAITDSVTGNCRLWDWTYSCEEEREVVVQEQVTQKVCSTPFPCSQGSDEYCSYEDETTDSFQDAALLLTVAQMAGDDANCMSADPSSCVMFEGEAKTCRSYVSAGLGEALPTGNCCAQPEGSPGPYAYVQTLYAIAQTEYVKGIATDLATTITSTGVWQDYVVAPAEYVADLVAQAAEEAAEWFSNQAASLGYQQGVDVAAEATAEAASTSLSTSITSSANFLMADISSLMGDILGDWIVEDVIRDEVTGEILAAGQEEMAKFAAEQAAKEAAGEATAQTVESTAIDSGVSEAVGSLFGTVMAIYAAYKITMLVNQMLIACGSSEFETAYKVGTASCTRIDQWCSSSNVFGCKEKKRKYCCYNSPLARIIHEQASLTGQSSHPVGYGTAEGKDTYDQDCPGFTYQEFSALDFDKIDLTEWLELLIGAGMLPDGTAESVEAYTDMGLVTRSLASSDPDFDLETTDVLDAAERAESLMGAADSSLEEYRFAERELLIMGDQYETMYEFCGYVHGETSSFDGRKGYVIFADGTKNYVSGCTKDPDGGEYAHATTPVGCAEIEVDGVTVQPVTHSFVGKYGEEVIAAECVTY</sequence>
<feature type="chain" id="PRO_5047488624" evidence="2">
    <location>
        <begin position="33"/>
        <end position="1375"/>
    </location>
</feature>
<dbReference type="Proteomes" id="UP000714380">
    <property type="component" value="Unassembled WGS sequence"/>
</dbReference>
<evidence type="ECO:0000313" key="3">
    <source>
        <dbReference type="EMBL" id="MCA6065389.1"/>
    </source>
</evidence>
<keyword evidence="2" id="KW-0732">Signal</keyword>
<evidence type="ECO:0000256" key="1">
    <source>
        <dbReference type="SAM" id="MobiDB-lite"/>
    </source>
</evidence>
<comment type="caution">
    <text evidence="3">The sequence shown here is derived from an EMBL/GenBank/DDBJ whole genome shotgun (WGS) entry which is preliminary data.</text>
</comment>
<accession>A0ABS7ZUG6</accession>
<feature type="signal peptide" evidence="2">
    <location>
        <begin position="1"/>
        <end position="32"/>
    </location>
</feature>
<keyword evidence="4" id="KW-1185">Reference proteome</keyword>
<evidence type="ECO:0000256" key="2">
    <source>
        <dbReference type="SAM" id="SignalP"/>
    </source>
</evidence>